<evidence type="ECO:0000256" key="1">
    <source>
        <dbReference type="ARBA" id="ARBA00038158"/>
    </source>
</evidence>
<protein>
    <submittedName>
        <fullName evidence="3">S-adenosyl-L-methionine-dependent methyltransferase</fullName>
    </submittedName>
</protein>
<comment type="similarity">
    <text evidence="1">Belongs to the methyltransferase superfamily. LaeA methyltransferase family.</text>
</comment>
<dbReference type="CDD" id="cd02440">
    <property type="entry name" value="AdoMet_MTases"/>
    <property type="match status" value="1"/>
</dbReference>
<keyword evidence="3" id="KW-0808">Transferase</keyword>
<feature type="region of interest" description="Disordered" evidence="2">
    <location>
        <begin position="1"/>
        <end position="27"/>
    </location>
</feature>
<reference evidence="3" key="2">
    <citation type="submission" date="2023-05" db="EMBL/GenBank/DDBJ databases">
        <authorList>
            <consortium name="Lawrence Berkeley National Laboratory"/>
            <person name="Steindorff A."/>
            <person name="Hensen N."/>
            <person name="Bonometti L."/>
            <person name="Westerberg I."/>
            <person name="Brannstrom I.O."/>
            <person name="Guillou S."/>
            <person name="Cros-Aarteil S."/>
            <person name="Calhoun S."/>
            <person name="Haridas S."/>
            <person name="Kuo A."/>
            <person name="Mondo S."/>
            <person name="Pangilinan J."/>
            <person name="Riley R."/>
            <person name="Labutti K."/>
            <person name="Andreopoulos B."/>
            <person name="Lipzen A."/>
            <person name="Chen C."/>
            <person name="Yanf M."/>
            <person name="Daum C."/>
            <person name="Ng V."/>
            <person name="Clum A."/>
            <person name="Ohm R."/>
            <person name="Martin F."/>
            <person name="Silar P."/>
            <person name="Natvig D."/>
            <person name="Lalanne C."/>
            <person name="Gautier V."/>
            <person name="Ament-Velasquez S.L."/>
            <person name="Kruys A."/>
            <person name="Hutchinson M.I."/>
            <person name="Powell A.J."/>
            <person name="Barry K."/>
            <person name="Miller A.N."/>
            <person name="Grigoriev I.V."/>
            <person name="Debuchy R."/>
            <person name="Gladieux P."/>
            <person name="Thoren M.H."/>
            <person name="Johannesson H."/>
        </authorList>
    </citation>
    <scope>NUCLEOTIDE SEQUENCE</scope>
    <source>
        <strain evidence="3">CBS 538.74</strain>
    </source>
</reference>
<dbReference type="AlphaFoldDB" id="A0AAN6ZZP1"/>
<dbReference type="PANTHER" id="PTHR43591">
    <property type="entry name" value="METHYLTRANSFERASE"/>
    <property type="match status" value="1"/>
</dbReference>
<organism evidence="3 4">
    <name type="scientific">Chaetomidium leptoderma</name>
    <dbReference type="NCBI Taxonomy" id="669021"/>
    <lineage>
        <taxon>Eukaryota</taxon>
        <taxon>Fungi</taxon>
        <taxon>Dikarya</taxon>
        <taxon>Ascomycota</taxon>
        <taxon>Pezizomycotina</taxon>
        <taxon>Sordariomycetes</taxon>
        <taxon>Sordariomycetidae</taxon>
        <taxon>Sordariales</taxon>
        <taxon>Chaetomiaceae</taxon>
        <taxon>Chaetomidium</taxon>
    </lineage>
</organism>
<dbReference type="SUPFAM" id="SSF53335">
    <property type="entry name" value="S-adenosyl-L-methionine-dependent methyltransferases"/>
    <property type="match status" value="1"/>
</dbReference>
<dbReference type="GO" id="GO:0032259">
    <property type="term" value="P:methylation"/>
    <property type="evidence" value="ECO:0007669"/>
    <property type="project" value="UniProtKB-KW"/>
</dbReference>
<evidence type="ECO:0000256" key="2">
    <source>
        <dbReference type="SAM" id="MobiDB-lite"/>
    </source>
</evidence>
<sequence>MPEQTRSSPPAADHGAEQRQPEVELVADDELDGTDSGFSVPLTNSLTSLRSSILAYQEENGRTYHAMSAGKYLFPNDDAEVERLDMQHHIVKMTLDYRLCLCPKNDGAKRVLDLGTGTGIWCIDYADAHPGAEVIGVDLSPVQPDLVPPNCSFEVDDLEKEWTWSKRFDLITSRMMNGSFADPAAIVEKVYNQLEPGGYFEVHDMAASVGCDDDTLPEDSDLVTFTRVLREAMEAAGRPMTAAEKWKSWMEEAGFESVVETTYKWPTNSWPRDRKYKTLGRWTLINMGQILEPAVLAPLTRVLGWTREEALVLAAKANTVLKDTKVHAYWPIHVIYGRKPLKKSD</sequence>
<keyword evidence="4" id="KW-1185">Reference proteome</keyword>
<dbReference type="Pfam" id="PF13489">
    <property type="entry name" value="Methyltransf_23"/>
    <property type="match status" value="1"/>
</dbReference>
<evidence type="ECO:0000313" key="3">
    <source>
        <dbReference type="EMBL" id="KAK4156098.1"/>
    </source>
</evidence>
<dbReference type="GO" id="GO:0008168">
    <property type="term" value="F:methyltransferase activity"/>
    <property type="evidence" value="ECO:0007669"/>
    <property type="project" value="UniProtKB-KW"/>
</dbReference>
<comment type="caution">
    <text evidence="3">The sequence shown here is derived from an EMBL/GenBank/DDBJ whole genome shotgun (WGS) entry which is preliminary data.</text>
</comment>
<dbReference type="InterPro" id="IPR029063">
    <property type="entry name" value="SAM-dependent_MTases_sf"/>
</dbReference>
<keyword evidence="3" id="KW-0489">Methyltransferase</keyword>
<reference evidence="3" key="1">
    <citation type="journal article" date="2023" name="Mol. Phylogenet. Evol.">
        <title>Genome-scale phylogeny and comparative genomics of the fungal order Sordariales.</title>
        <authorList>
            <person name="Hensen N."/>
            <person name="Bonometti L."/>
            <person name="Westerberg I."/>
            <person name="Brannstrom I.O."/>
            <person name="Guillou S."/>
            <person name="Cros-Aarteil S."/>
            <person name="Calhoun S."/>
            <person name="Haridas S."/>
            <person name="Kuo A."/>
            <person name="Mondo S."/>
            <person name="Pangilinan J."/>
            <person name="Riley R."/>
            <person name="LaButti K."/>
            <person name="Andreopoulos B."/>
            <person name="Lipzen A."/>
            <person name="Chen C."/>
            <person name="Yan M."/>
            <person name="Daum C."/>
            <person name="Ng V."/>
            <person name="Clum A."/>
            <person name="Steindorff A."/>
            <person name="Ohm R.A."/>
            <person name="Martin F."/>
            <person name="Silar P."/>
            <person name="Natvig D.O."/>
            <person name="Lalanne C."/>
            <person name="Gautier V."/>
            <person name="Ament-Velasquez S.L."/>
            <person name="Kruys A."/>
            <person name="Hutchinson M.I."/>
            <person name="Powell A.J."/>
            <person name="Barry K."/>
            <person name="Miller A.N."/>
            <person name="Grigoriev I.V."/>
            <person name="Debuchy R."/>
            <person name="Gladieux P."/>
            <person name="Hiltunen Thoren M."/>
            <person name="Johannesson H."/>
        </authorList>
    </citation>
    <scope>NUCLEOTIDE SEQUENCE</scope>
    <source>
        <strain evidence="3">CBS 538.74</strain>
    </source>
</reference>
<proteinExistence type="inferred from homology"/>
<name>A0AAN6ZZP1_9PEZI</name>
<dbReference type="PANTHER" id="PTHR43591:SF24">
    <property type="entry name" value="2-METHOXY-6-POLYPRENYL-1,4-BENZOQUINOL METHYLASE, MITOCHONDRIAL"/>
    <property type="match status" value="1"/>
</dbReference>
<dbReference type="Gene3D" id="3.40.50.150">
    <property type="entry name" value="Vaccinia Virus protein VP39"/>
    <property type="match status" value="1"/>
</dbReference>
<evidence type="ECO:0000313" key="4">
    <source>
        <dbReference type="Proteomes" id="UP001302745"/>
    </source>
</evidence>
<accession>A0AAN6ZZP1</accession>
<dbReference type="EMBL" id="MU856874">
    <property type="protein sequence ID" value="KAK4156098.1"/>
    <property type="molecule type" value="Genomic_DNA"/>
</dbReference>
<gene>
    <name evidence="3" type="ORF">C8A00DRAFT_31029</name>
</gene>
<dbReference type="Proteomes" id="UP001302745">
    <property type="component" value="Unassembled WGS sequence"/>
</dbReference>